<sequence length="244" mass="26266">MTLIPMLSAIAATPRTAPAPAGPLMLSPRDSYGAGNRHRPVAALLAIGLPAALVVAVALSPMIIKEPPRTADKPWTTIFLPKPDKPEPPKPRAEPQAQPRTSQPIETVDPLVDTTPIRDVFVDKGPVVIDPRPLPPGPPVSVDPPAPPKLVLAQLDSRYAGSFQPEYPAREQRGGIEGVVTVRVLIGTDGRVKTVEQVSGGNPAFFEATKRRALAKWRFKPATRGGVAEESWKEMTVRFEIRNG</sequence>
<evidence type="ECO:0000256" key="7">
    <source>
        <dbReference type="ARBA" id="ARBA00022927"/>
    </source>
</evidence>
<organism evidence="13 14">
    <name type="scientific">Sphingopyxis macrogoltabida</name>
    <name type="common">Sphingomonas macrogoltabidus</name>
    <dbReference type="NCBI Taxonomy" id="33050"/>
    <lineage>
        <taxon>Bacteria</taxon>
        <taxon>Pseudomonadati</taxon>
        <taxon>Pseudomonadota</taxon>
        <taxon>Alphaproteobacteria</taxon>
        <taxon>Sphingomonadales</taxon>
        <taxon>Sphingomonadaceae</taxon>
        <taxon>Sphingopyxis</taxon>
    </lineage>
</organism>
<feature type="region of interest" description="Disordered" evidence="11">
    <location>
        <begin position="73"/>
        <end position="106"/>
    </location>
</feature>
<evidence type="ECO:0000256" key="9">
    <source>
        <dbReference type="ARBA" id="ARBA00023136"/>
    </source>
</evidence>
<dbReference type="GO" id="GO:0015891">
    <property type="term" value="P:siderophore transport"/>
    <property type="evidence" value="ECO:0007669"/>
    <property type="project" value="InterPro"/>
</dbReference>
<comment type="function">
    <text evidence="10">Interacts with outer membrane receptor proteins that carry out high-affinity binding and energy dependent uptake into the periplasmic space of specific substrates. It could act to transduce energy from the cytoplasmic membrane to specific energy-requiring processes in the outer membrane, resulting in the release into the periplasm of ligands bound by these outer membrane proteins.</text>
</comment>
<accession>A0A0N9VEE7</accession>
<dbReference type="SUPFAM" id="SSF74653">
    <property type="entry name" value="TolA/TonB C-terminal domain"/>
    <property type="match status" value="1"/>
</dbReference>
<dbReference type="KEGG" id="smag:AN936_20860"/>
<name>A0A0N9VEE7_SPHMC</name>
<dbReference type="Gene3D" id="3.30.2420.10">
    <property type="entry name" value="TonB"/>
    <property type="match status" value="1"/>
</dbReference>
<feature type="domain" description="TonB C-terminal" evidence="12">
    <location>
        <begin position="152"/>
        <end position="244"/>
    </location>
</feature>
<keyword evidence="6 10" id="KW-0812">Transmembrane</keyword>
<evidence type="ECO:0000256" key="4">
    <source>
        <dbReference type="ARBA" id="ARBA00022475"/>
    </source>
</evidence>
<comment type="subcellular location">
    <subcellularLocation>
        <location evidence="1 10">Cell inner membrane</location>
        <topology evidence="1 10">Single-pass membrane protein</topology>
        <orientation evidence="1 10">Periplasmic side</orientation>
    </subcellularLocation>
</comment>
<dbReference type="PRINTS" id="PR01374">
    <property type="entry name" value="TONBPROTEIN"/>
</dbReference>
<keyword evidence="7 10" id="KW-0653">Protein transport</keyword>
<dbReference type="PATRIC" id="fig|33050.5.peg.4323"/>
<dbReference type="GO" id="GO:0055085">
    <property type="term" value="P:transmembrane transport"/>
    <property type="evidence" value="ECO:0007669"/>
    <property type="project" value="InterPro"/>
</dbReference>
<keyword evidence="10" id="KW-0735">Signal-anchor</keyword>
<keyword evidence="4 10" id="KW-1003">Cell membrane</keyword>
<dbReference type="InterPro" id="IPR006260">
    <property type="entry name" value="TonB/TolA_C"/>
</dbReference>
<evidence type="ECO:0000256" key="1">
    <source>
        <dbReference type="ARBA" id="ARBA00004383"/>
    </source>
</evidence>
<dbReference type="GO" id="GO:0031992">
    <property type="term" value="F:energy transducer activity"/>
    <property type="evidence" value="ECO:0007669"/>
    <property type="project" value="InterPro"/>
</dbReference>
<dbReference type="NCBIfam" id="TIGR01352">
    <property type="entry name" value="tonB_Cterm"/>
    <property type="match status" value="1"/>
</dbReference>
<dbReference type="GO" id="GO:0015031">
    <property type="term" value="P:protein transport"/>
    <property type="evidence" value="ECO:0007669"/>
    <property type="project" value="UniProtKB-UniRule"/>
</dbReference>
<dbReference type="RefSeq" id="WP_054589720.1">
    <property type="nucleotide sequence ID" value="NZ_CP012700.1"/>
</dbReference>
<evidence type="ECO:0000256" key="3">
    <source>
        <dbReference type="ARBA" id="ARBA00022448"/>
    </source>
</evidence>
<evidence type="ECO:0000256" key="10">
    <source>
        <dbReference type="RuleBase" id="RU362123"/>
    </source>
</evidence>
<keyword evidence="8 10" id="KW-1133">Transmembrane helix</keyword>
<proteinExistence type="inferred from homology"/>
<gene>
    <name evidence="13" type="ORF">AN936_20860</name>
</gene>
<dbReference type="GO" id="GO:0098797">
    <property type="term" value="C:plasma membrane protein complex"/>
    <property type="evidence" value="ECO:0007669"/>
    <property type="project" value="TreeGrafter"/>
</dbReference>
<evidence type="ECO:0000313" key="13">
    <source>
        <dbReference type="EMBL" id="ALH82721.1"/>
    </source>
</evidence>
<dbReference type="PANTHER" id="PTHR33446">
    <property type="entry name" value="PROTEIN TONB-RELATED"/>
    <property type="match status" value="1"/>
</dbReference>
<keyword evidence="3 10" id="KW-0813">Transport</keyword>
<evidence type="ECO:0000313" key="14">
    <source>
        <dbReference type="Proteomes" id="UP000058074"/>
    </source>
</evidence>
<dbReference type="InterPro" id="IPR037682">
    <property type="entry name" value="TonB_C"/>
</dbReference>
<keyword evidence="9 10" id="KW-0472">Membrane</keyword>
<dbReference type="GO" id="GO:0030288">
    <property type="term" value="C:outer membrane-bounded periplasmic space"/>
    <property type="evidence" value="ECO:0007669"/>
    <property type="project" value="InterPro"/>
</dbReference>
<feature type="transmembrane region" description="Helical" evidence="10">
    <location>
        <begin position="42"/>
        <end position="64"/>
    </location>
</feature>
<evidence type="ECO:0000256" key="6">
    <source>
        <dbReference type="ARBA" id="ARBA00022692"/>
    </source>
</evidence>
<evidence type="ECO:0000256" key="5">
    <source>
        <dbReference type="ARBA" id="ARBA00022519"/>
    </source>
</evidence>
<dbReference type="OrthoDB" id="1685233at2"/>
<feature type="compositionally biased region" description="Basic and acidic residues" evidence="11">
    <location>
        <begin position="82"/>
        <end position="93"/>
    </location>
</feature>
<dbReference type="PANTHER" id="PTHR33446:SF2">
    <property type="entry name" value="PROTEIN TONB"/>
    <property type="match status" value="1"/>
</dbReference>
<keyword evidence="5 10" id="KW-0997">Cell inner membrane</keyword>
<dbReference type="EMBL" id="CP012700">
    <property type="protein sequence ID" value="ALH82721.1"/>
    <property type="molecule type" value="Genomic_DNA"/>
</dbReference>
<dbReference type="InterPro" id="IPR051045">
    <property type="entry name" value="TonB-dependent_transducer"/>
</dbReference>
<evidence type="ECO:0000256" key="11">
    <source>
        <dbReference type="SAM" id="MobiDB-lite"/>
    </source>
</evidence>
<dbReference type="Pfam" id="PF03544">
    <property type="entry name" value="TonB_C"/>
    <property type="match status" value="1"/>
</dbReference>
<evidence type="ECO:0000256" key="8">
    <source>
        <dbReference type="ARBA" id="ARBA00022989"/>
    </source>
</evidence>
<dbReference type="Proteomes" id="UP000058074">
    <property type="component" value="Chromosome"/>
</dbReference>
<dbReference type="AlphaFoldDB" id="A0A0N9VEE7"/>
<comment type="similarity">
    <text evidence="2 10">Belongs to the TonB family.</text>
</comment>
<evidence type="ECO:0000259" key="12">
    <source>
        <dbReference type="PROSITE" id="PS52015"/>
    </source>
</evidence>
<evidence type="ECO:0000256" key="2">
    <source>
        <dbReference type="ARBA" id="ARBA00006555"/>
    </source>
</evidence>
<dbReference type="PROSITE" id="PS52015">
    <property type="entry name" value="TONB_CTD"/>
    <property type="match status" value="1"/>
</dbReference>
<dbReference type="InterPro" id="IPR003538">
    <property type="entry name" value="TonB"/>
</dbReference>
<protein>
    <recommendedName>
        <fullName evidence="10">Protein TonB</fullName>
    </recommendedName>
</protein>
<reference evidence="13 14" key="1">
    <citation type="journal article" date="2015" name="Genome Announc.">
        <title>Complete Genome Sequence of Polypropylene Glycol- and Polyethylene Glycol-Degrading Sphingopyxis macrogoltabida Strain EY-1.</title>
        <authorList>
            <person name="Ohtsubo Y."/>
            <person name="Nagata Y."/>
            <person name="Numata M."/>
            <person name="Tsuchikane K."/>
            <person name="Hosoyama A."/>
            <person name="Yamazoe A."/>
            <person name="Tsuda M."/>
            <person name="Fujita N."/>
            <person name="Kawai F."/>
        </authorList>
    </citation>
    <scope>NUCLEOTIDE SEQUENCE [LARGE SCALE GENOMIC DNA]</scope>
    <source>
        <strain evidence="13 14">EY-1</strain>
    </source>
</reference>